<dbReference type="PANTHER" id="PTHR30614:SF37">
    <property type="entry name" value="AMINO-ACID ABC TRANSPORTER PERMEASE PROTEIN YHDX-RELATED"/>
    <property type="match status" value="1"/>
</dbReference>
<evidence type="ECO:0000256" key="4">
    <source>
        <dbReference type="ARBA" id="ARBA00022475"/>
    </source>
</evidence>
<dbReference type="PANTHER" id="PTHR30614">
    <property type="entry name" value="MEMBRANE COMPONENT OF AMINO ACID ABC TRANSPORTER"/>
    <property type="match status" value="1"/>
</dbReference>
<keyword evidence="8 9" id="KW-0472">Membrane</keyword>
<evidence type="ECO:0000256" key="1">
    <source>
        <dbReference type="ARBA" id="ARBA00004651"/>
    </source>
</evidence>
<dbReference type="GO" id="GO:0043190">
    <property type="term" value="C:ATP-binding cassette (ABC) transporter complex"/>
    <property type="evidence" value="ECO:0007669"/>
    <property type="project" value="InterPro"/>
</dbReference>
<name>A0A3N2CRC5_9ACTN</name>
<evidence type="ECO:0000256" key="7">
    <source>
        <dbReference type="ARBA" id="ARBA00022989"/>
    </source>
</evidence>
<reference evidence="11 12" key="1">
    <citation type="submission" date="2018-11" db="EMBL/GenBank/DDBJ databases">
        <title>Sequencing the genomes of 1000 actinobacteria strains.</title>
        <authorList>
            <person name="Klenk H.-P."/>
        </authorList>
    </citation>
    <scope>NUCLEOTIDE SEQUENCE [LARGE SCALE GENOMIC DNA]</scope>
    <source>
        <strain evidence="11 12">DSM 12652</strain>
    </source>
</reference>
<dbReference type="EMBL" id="RKHO01000001">
    <property type="protein sequence ID" value="ROR90092.1"/>
    <property type="molecule type" value="Genomic_DNA"/>
</dbReference>
<keyword evidence="4" id="KW-1003">Cell membrane</keyword>
<dbReference type="InterPro" id="IPR010065">
    <property type="entry name" value="AA_ABC_transptr_permease_3TM"/>
</dbReference>
<evidence type="ECO:0000313" key="12">
    <source>
        <dbReference type="Proteomes" id="UP000281738"/>
    </source>
</evidence>
<feature type="transmembrane region" description="Helical" evidence="9">
    <location>
        <begin position="196"/>
        <end position="217"/>
    </location>
</feature>
<evidence type="ECO:0000313" key="11">
    <source>
        <dbReference type="EMBL" id="ROR90092.1"/>
    </source>
</evidence>
<evidence type="ECO:0000259" key="10">
    <source>
        <dbReference type="PROSITE" id="PS50928"/>
    </source>
</evidence>
<evidence type="ECO:0000256" key="2">
    <source>
        <dbReference type="ARBA" id="ARBA00010072"/>
    </source>
</evidence>
<dbReference type="CDD" id="cd06261">
    <property type="entry name" value="TM_PBP2"/>
    <property type="match status" value="1"/>
</dbReference>
<gene>
    <name evidence="11" type="ORF">EDD33_0927</name>
</gene>
<dbReference type="GO" id="GO:0022857">
    <property type="term" value="F:transmembrane transporter activity"/>
    <property type="evidence" value="ECO:0007669"/>
    <property type="project" value="InterPro"/>
</dbReference>
<evidence type="ECO:0000256" key="3">
    <source>
        <dbReference type="ARBA" id="ARBA00022448"/>
    </source>
</evidence>
<comment type="similarity">
    <text evidence="2">Belongs to the binding-protein-dependent transport system permease family. HisMQ subfamily.</text>
</comment>
<dbReference type="InterPro" id="IPR035906">
    <property type="entry name" value="MetI-like_sf"/>
</dbReference>
<accession>A0A3N2CRC5</accession>
<feature type="transmembrane region" description="Helical" evidence="9">
    <location>
        <begin position="15"/>
        <end position="39"/>
    </location>
</feature>
<comment type="subcellular location">
    <subcellularLocation>
        <location evidence="1 9">Cell membrane</location>
        <topology evidence="1 9">Multi-pass membrane protein</topology>
    </subcellularLocation>
</comment>
<keyword evidence="3 9" id="KW-0813">Transport</keyword>
<feature type="domain" description="ABC transmembrane type-1" evidence="10">
    <location>
        <begin position="15"/>
        <end position="217"/>
    </location>
</feature>
<dbReference type="Gene3D" id="1.10.3720.10">
    <property type="entry name" value="MetI-like"/>
    <property type="match status" value="1"/>
</dbReference>
<evidence type="ECO:0000256" key="9">
    <source>
        <dbReference type="RuleBase" id="RU363032"/>
    </source>
</evidence>
<keyword evidence="5 9" id="KW-0812">Transmembrane</keyword>
<proteinExistence type="inferred from homology"/>
<dbReference type="Proteomes" id="UP000281738">
    <property type="component" value="Unassembled WGS sequence"/>
</dbReference>
<keyword evidence="7 9" id="KW-1133">Transmembrane helix</keyword>
<dbReference type="OrthoDB" id="3181282at2"/>
<evidence type="ECO:0000256" key="8">
    <source>
        <dbReference type="ARBA" id="ARBA00023136"/>
    </source>
</evidence>
<dbReference type="NCBIfam" id="TIGR01726">
    <property type="entry name" value="HEQRo_perm_3TM"/>
    <property type="match status" value="1"/>
</dbReference>
<dbReference type="Pfam" id="PF00528">
    <property type="entry name" value="BPD_transp_1"/>
    <property type="match status" value="1"/>
</dbReference>
<organism evidence="11 12">
    <name type="scientific">Nocardioides aurantiacus</name>
    <dbReference type="NCBI Taxonomy" id="86796"/>
    <lineage>
        <taxon>Bacteria</taxon>
        <taxon>Bacillati</taxon>
        <taxon>Actinomycetota</taxon>
        <taxon>Actinomycetes</taxon>
        <taxon>Propionibacteriales</taxon>
        <taxon>Nocardioidaceae</taxon>
        <taxon>Nocardioides</taxon>
    </lineage>
</organism>
<keyword evidence="6" id="KW-0029">Amino-acid transport</keyword>
<sequence length="227" mass="24521">MRLVYENLDLLVRAFGYTLLFFVVAAVLSLLLGTLVAAMRVGPVAVLRRAGAAYVLLVRNTPLLVVLLFFRFAGPKIGLTFSFVDLDLGQWRINNIFASLVVGLSLYTAAFVCEAIRSGINAVPVGQAEAARAIGLPFGGVMTQVVLPQAVRASVPPLASVQIALLKNTTECGALGVLEAFGRMRSFTNNDPGQRYGIFFVFAAVFVVLVLALSFVANRLERRWKVA</sequence>
<dbReference type="AlphaFoldDB" id="A0A3N2CRC5"/>
<protein>
    <submittedName>
        <fullName evidence="11">Amino acid ABC transporter membrane protein 1 (PAAT family)</fullName>
    </submittedName>
</protein>
<evidence type="ECO:0000256" key="6">
    <source>
        <dbReference type="ARBA" id="ARBA00022970"/>
    </source>
</evidence>
<dbReference type="GO" id="GO:0006865">
    <property type="term" value="P:amino acid transport"/>
    <property type="evidence" value="ECO:0007669"/>
    <property type="project" value="UniProtKB-KW"/>
</dbReference>
<dbReference type="SUPFAM" id="SSF161098">
    <property type="entry name" value="MetI-like"/>
    <property type="match status" value="1"/>
</dbReference>
<evidence type="ECO:0000256" key="5">
    <source>
        <dbReference type="ARBA" id="ARBA00022692"/>
    </source>
</evidence>
<dbReference type="PROSITE" id="PS50928">
    <property type="entry name" value="ABC_TM1"/>
    <property type="match status" value="1"/>
</dbReference>
<dbReference type="RefSeq" id="WP_123389297.1">
    <property type="nucleotide sequence ID" value="NZ_RKHO01000001.1"/>
</dbReference>
<dbReference type="InterPro" id="IPR000515">
    <property type="entry name" value="MetI-like"/>
</dbReference>
<feature type="transmembrane region" description="Helical" evidence="9">
    <location>
        <begin position="51"/>
        <end position="73"/>
    </location>
</feature>
<comment type="caution">
    <text evidence="11">The sequence shown here is derived from an EMBL/GenBank/DDBJ whole genome shotgun (WGS) entry which is preliminary data.</text>
</comment>
<keyword evidence="12" id="KW-1185">Reference proteome</keyword>
<dbReference type="InterPro" id="IPR043429">
    <property type="entry name" value="ArtM/GltK/GlnP/TcyL/YhdX-like"/>
</dbReference>